<dbReference type="EMBL" id="BPLR01018309">
    <property type="protein sequence ID" value="GIY98556.1"/>
    <property type="molecule type" value="Genomic_DNA"/>
</dbReference>
<proteinExistence type="predicted"/>
<dbReference type="Proteomes" id="UP001054945">
    <property type="component" value="Unassembled WGS sequence"/>
</dbReference>
<dbReference type="AlphaFoldDB" id="A0AAV4XTS0"/>
<reference evidence="1 2" key="1">
    <citation type="submission" date="2021-06" db="EMBL/GenBank/DDBJ databases">
        <title>Caerostris extrusa draft genome.</title>
        <authorList>
            <person name="Kono N."/>
            <person name="Arakawa K."/>
        </authorList>
    </citation>
    <scope>NUCLEOTIDE SEQUENCE [LARGE SCALE GENOMIC DNA]</scope>
</reference>
<accession>A0AAV4XTS0</accession>
<evidence type="ECO:0000313" key="1">
    <source>
        <dbReference type="EMBL" id="GIY98556.1"/>
    </source>
</evidence>
<comment type="caution">
    <text evidence="1">The sequence shown here is derived from an EMBL/GenBank/DDBJ whole genome shotgun (WGS) entry which is preliminary data.</text>
</comment>
<organism evidence="1 2">
    <name type="scientific">Caerostris extrusa</name>
    <name type="common">Bark spider</name>
    <name type="synonym">Caerostris bankana</name>
    <dbReference type="NCBI Taxonomy" id="172846"/>
    <lineage>
        <taxon>Eukaryota</taxon>
        <taxon>Metazoa</taxon>
        <taxon>Ecdysozoa</taxon>
        <taxon>Arthropoda</taxon>
        <taxon>Chelicerata</taxon>
        <taxon>Arachnida</taxon>
        <taxon>Araneae</taxon>
        <taxon>Araneomorphae</taxon>
        <taxon>Entelegynae</taxon>
        <taxon>Araneoidea</taxon>
        <taxon>Araneidae</taxon>
        <taxon>Caerostris</taxon>
    </lineage>
</organism>
<keyword evidence="2" id="KW-1185">Reference proteome</keyword>
<gene>
    <name evidence="1" type="ORF">CEXT_178171</name>
</gene>
<protein>
    <submittedName>
        <fullName evidence="1">Uncharacterized protein</fullName>
    </submittedName>
</protein>
<name>A0AAV4XTS0_CAEEX</name>
<evidence type="ECO:0000313" key="2">
    <source>
        <dbReference type="Proteomes" id="UP001054945"/>
    </source>
</evidence>
<sequence length="97" mass="11570">MIYASGVAFPRQFDGVIMDHKEKFMWCEKGRGVRFKKSQKMQHFIHLQIRLSNGSHAVLDGDNLRCWNFYRREIHSVKRRAVIRGKCVSVRENEIYK</sequence>